<dbReference type="Proteomes" id="UP000499080">
    <property type="component" value="Unassembled WGS sequence"/>
</dbReference>
<protein>
    <submittedName>
        <fullName evidence="1">Uncharacterized protein</fullName>
    </submittedName>
</protein>
<organism evidence="1 2">
    <name type="scientific">Araneus ventricosus</name>
    <name type="common">Orbweaver spider</name>
    <name type="synonym">Epeira ventricosa</name>
    <dbReference type="NCBI Taxonomy" id="182803"/>
    <lineage>
        <taxon>Eukaryota</taxon>
        <taxon>Metazoa</taxon>
        <taxon>Ecdysozoa</taxon>
        <taxon>Arthropoda</taxon>
        <taxon>Chelicerata</taxon>
        <taxon>Arachnida</taxon>
        <taxon>Araneae</taxon>
        <taxon>Araneomorphae</taxon>
        <taxon>Entelegynae</taxon>
        <taxon>Araneoidea</taxon>
        <taxon>Araneidae</taxon>
        <taxon>Araneus</taxon>
    </lineage>
</organism>
<name>A0A4Y2HA96_ARAVE</name>
<dbReference type="EMBL" id="BGPR01001768">
    <property type="protein sequence ID" value="GBM61474.1"/>
    <property type="molecule type" value="Genomic_DNA"/>
</dbReference>
<sequence>MCSFRQRNEETLFYERKPITTDSSNIEKQSLDSLRHSRKNPKEIIQSELKRVVKKTPTKIIGPPTTLINEDIFLPDHTSKEGKRLKPAVRGVKAEPDLARDERFKPYMI</sequence>
<gene>
    <name evidence="1" type="ORF">AVEN_163870_1</name>
</gene>
<keyword evidence="2" id="KW-1185">Reference proteome</keyword>
<proteinExistence type="predicted"/>
<evidence type="ECO:0000313" key="1">
    <source>
        <dbReference type="EMBL" id="GBM61474.1"/>
    </source>
</evidence>
<accession>A0A4Y2HA96</accession>
<dbReference type="AlphaFoldDB" id="A0A4Y2HA96"/>
<comment type="caution">
    <text evidence="1">The sequence shown here is derived from an EMBL/GenBank/DDBJ whole genome shotgun (WGS) entry which is preliminary data.</text>
</comment>
<evidence type="ECO:0000313" key="2">
    <source>
        <dbReference type="Proteomes" id="UP000499080"/>
    </source>
</evidence>
<reference evidence="1 2" key="1">
    <citation type="journal article" date="2019" name="Sci. Rep.">
        <title>Orb-weaving spider Araneus ventricosus genome elucidates the spidroin gene catalogue.</title>
        <authorList>
            <person name="Kono N."/>
            <person name="Nakamura H."/>
            <person name="Ohtoshi R."/>
            <person name="Moran D.A.P."/>
            <person name="Shinohara A."/>
            <person name="Yoshida Y."/>
            <person name="Fujiwara M."/>
            <person name="Mori M."/>
            <person name="Tomita M."/>
            <person name="Arakawa K."/>
        </authorList>
    </citation>
    <scope>NUCLEOTIDE SEQUENCE [LARGE SCALE GENOMIC DNA]</scope>
</reference>